<dbReference type="PANTHER" id="PTHR13115">
    <property type="entry name" value="RNA POLYMERASE-ASSOCIATED PROTEIN RTF1 HOMOLOG"/>
    <property type="match status" value="1"/>
</dbReference>
<comment type="caution">
    <text evidence="7">The sequence shown here is derived from an EMBL/GenBank/DDBJ whole genome shotgun (WGS) entry which is preliminary data.</text>
</comment>
<keyword evidence="2" id="KW-0805">Transcription regulation</keyword>
<dbReference type="SMART" id="SM00719">
    <property type="entry name" value="Plus3"/>
    <property type="match status" value="1"/>
</dbReference>
<gene>
    <name evidence="7" type="ORF">BDA99DRAFT_466607</name>
</gene>
<name>A0AAD5K5Y4_9FUNG</name>
<sequence length="433" mass="50843">MSQEIDDLILELVDQPNNAQSDEDEGIDEYGPDLYKDEEDRRRLQALPEVERERILSERSEERQRNLERLEVRKLLNDGRREDSTRRSTRAKGSKTSGALSELTRRREEKKRSTRHRRSPSPTERRKKARASYSDESAAEYTDDEDEDRNDRRIKRTPTLDEIQPIVLTRHRIEKWLYAPYFEDVAIGSFVRLFIGQDEQKKSVYRLCQVVDVVPYHKKYSISTEIWSNQALQVKHGRAEKAFTMDIISNQPVTQQEYSRLLSTCEAEHEPLPDLEEVKAKTKHFEEARSYVLKDDEVSNMIAKKQSVSGRKVNASMEHAVLLAKLEHARNIHDEDLVQKILQDLDELKEIEKTREIEMELELKRRKEFHRQALAKAEIKSTQQWEEDSARTKWAVEQAARRKKEEETPTGPVVGFRELYEKVAAKTEMILLV</sequence>
<evidence type="ECO:0000256" key="2">
    <source>
        <dbReference type="ARBA" id="ARBA00023015"/>
    </source>
</evidence>
<evidence type="ECO:0000259" key="6">
    <source>
        <dbReference type="PROSITE" id="PS51360"/>
    </source>
</evidence>
<feature type="domain" description="Plus3" evidence="6">
    <location>
        <begin position="157"/>
        <end position="290"/>
    </location>
</feature>
<feature type="compositionally biased region" description="Basic and acidic residues" evidence="5">
    <location>
        <begin position="54"/>
        <end position="86"/>
    </location>
</feature>
<dbReference type="PROSITE" id="PS51360">
    <property type="entry name" value="PLUS3"/>
    <property type="match status" value="1"/>
</dbReference>
<dbReference type="GO" id="GO:0016593">
    <property type="term" value="C:Cdc73/Paf1 complex"/>
    <property type="evidence" value="ECO:0007669"/>
    <property type="project" value="TreeGrafter"/>
</dbReference>
<keyword evidence="8" id="KW-1185">Reference proteome</keyword>
<feature type="compositionally biased region" description="Basic residues" evidence="5">
    <location>
        <begin position="112"/>
        <end position="130"/>
    </location>
</feature>
<dbReference type="Proteomes" id="UP001209540">
    <property type="component" value="Unassembled WGS sequence"/>
</dbReference>
<feature type="compositionally biased region" description="Acidic residues" evidence="5">
    <location>
        <begin position="21"/>
        <end position="31"/>
    </location>
</feature>
<reference evidence="7" key="2">
    <citation type="submission" date="2023-02" db="EMBL/GenBank/DDBJ databases">
        <authorList>
            <consortium name="DOE Joint Genome Institute"/>
            <person name="Mondo S.J."/>
            <person name="Chang Y."/>
            <person name="Wang Y."/>
            <person name="Ahrendt S."/>
            <person name="Andreopoulos W."/>
            <person name="Barry K."/>
            <person name="Beard J."/>
            <person name="Benny G.L."/>
            <person name="Blankenship S."/>
            <person name="Bonito G."/>
            <person name="Cuomo C."/>
            <person name="Desiro A."/>
            <person name="Gervers K.A."/>
            <person name="Hundley H."/>
            <person name="Kuo A."/>
            <person name="LaButti K."/>
            <person name="Lang B.F."/>
            <person name="Lipzen A."/>
            <person name="O'Donnell K."/>
            <person name="Pangilinan J."/>
            <person name="Reynolds N."/>
            <person name="Sandor L."/>
            <person name="Smith M.W."/>
            <person name="Tsang A."/>
            <person name="Grigoriev I.V."/>
            <person name="Stajich J.E."/>
            <person name="Spatafora J.W."/>
        </authorList>
    </citation>
    <scope>NUCLEOTIDE SEQUENCE</scope>
    <source>
        <strain evidence="7">RSA 2281</strain>
    </source>
</reference>
<dbReference type="Gene3D" id="3.90.70.200">
    <property type="entry name" value="Plus-3 domain"/>
    <property type="match status" value="1"/>
</dbReference>
<evidence type="ECO:0000256" key="1">
    <source>
        <dbReference type="ARBA" id="ARBA00004123"/>
    </source>
</evidence>
<evidence type="ECO:0000313" key="7">
    <source>
        <dbReference type="EMBL" id="KAI9256437.1"/>
    </source>
</evidence>
<dbReference type="InterPro" id="IPR004343">
    <property type="entry name" value="Plus-3_dom"/>
</dbReference>
<dbReference type="GO" id="GO:0003677">
    <property type="term" value="F:DNA binding"/>
    <property type="evidence" value="ECO:0007669"/>
    <property type="project" value="InterPro"/>
</dbReference>
<dbReference type="GO" id="GO:1990269">
    <property type="term" value="F:RNA polymerase II C-terminal domain phosphoserine binding"/>
    <property type="evidence" value="ECO:0007669"/>
    <property type="project" value="TreeGrafter"/>
</dbReference>
<evidence type="ECO:0000256" key="4">
    <source>
        <dbReference type="ARBA" id="ARBA00023242"/>
    </source>
</evidence>
<evidence type="ECO:0000256" key="5">
    <source>
        <dbReference type="SAM" id="MobiDB-lite"/>
    </source>
</evidence>
<keyword evidence="3" id="KW-0804">Transcription</keyword>
<accession>A0AAD5K5Y4</accession>
<protein>
    <recommendedName>
        <fullName evidence="6">Plus3 domain-containing protein</fullName>
    </recommendedName>
</protein>
<feature type="region of interest" description="Disordered" evidence="5">
    <location>
        <begin position="12"/>
        <end position="42"/>
    </location>
</feature>
<comment type="subcellular location">
    <subcellularLocation>
        <location evidence="1">Nucleus</location>
    </subcellularLocation>
</comment>
<dbReference type="EMBL" id="JAIXMP010000021">
    <property type="protein sequence ID" value="KAI9256437.1"/>
    <property type="molecule type" value="Genomic_DNA"/>
</dbReference>
<evidence type="ECO:0000313" key="8">
    <source>
        <dbReference type="Proteomes" id="UP001209540"/>
    </source>
</evidence>
<reference evidence="7" key="1">
    <citation type="journal article" date="2022" name="IScience">
        <title>Evolution of zygomycete secretomes and the origins of terrestrial fungal ecologies.</title>
        <authorList>
            <person name="Chang Y."/>
            <person name="Wang Y."/>
            <person name="Mondo S."/>
            <person name="Ahrendt S."/>
            <person name="Andreopoulos W."/>
            <person name="Barry K."/>
            <person name="Beard J."/>
            <person name="Benny G.L."/>
            <person name="Blankenship S."/>
            <person name="Bonito G."/>
            <person name="Cuomo C."/>
            <person name="Desiro A."/>
            <person name="Gervers K.A."/>
            <person name="Hundley H."/>
            <person name="Kuo A."/>
            <person name="LaButti K."/>
            <person name="Lang B.F."/>
            <person name="Lipzen A."/>
            <person name="O'Donnell K."/>
            <person name="Pangilinan J."/>
            <person name="Reynolds N."/>
            <person name="Sandor L."/>
            <person name="Smith M.E."/>
            <person name="Tsang A."/>
            <person name="Grigoriev I.V."/>
            <person name="Stajich J.E."/>
            <person name="Spatafora J.W."/>
        </authorList>
    </citation>
    <scope>NUCLEOTIDE SEQUENCE</scope>
    <source>
        <strain evidence="7">RSA 2281</strain>
    </source>
</reference>
<feature type="region of interest" description="Disordered" evidence="5">
    <location>
        <begin position="54"/>
        <end position="153"/>
    </location>
</feature>
<keyword evidence="4" id="KW-0539">Nucleus</keyword>
<dbReference type="InterPro" id="IPR036128">
    <property type="entry name" value="Plus3-like_sf"/>
</dbReference>
<dbReference type="Pfam" id="PF03126">
    <property type="entry name" value="Plus-3"/>
    <property type="match status" value="1"/>
</dbReference>
<feature type="compositionally biased region" description="Acidic residues" evidence="5">
    <location>
        <begin position="137"/>
        <end position="148"/>
    </location>
</feature>
<dbReference type="PANTHER" id="PTHR13115:SF8">
    <property type="entry name" value="RNA POLYMERASE-ASSOCIATED PROTEIN RTF1 HOMOLOG"/>
    <property type="match status" value="1"/>
</dbReference>
<dbReference type="AlphaFoldDB" id="A0AAD5K5Y4"/>
<evidence type="ECO:0000256" key="3">
    <source>
        <dbReference type="ARBA" id="ARBA00023163"/>
    </source>
</evidence>
<dbReference type="SUPFAM" id="SSF159042">
    <property type="entry name" value="Plus3-like"/>
    <property type="match status" value="1"/>
</dbReference>
<organism evidence="7 8">
    <name type="scientific">Phascolomyces articulosus</name>
    <dbReference type="NCBI Taxonomy" id="60185"/>
    <lineage>
        <taxon>Eukaryota</taxon>
        <taxon>Fungi</taxon>
        <taxon>Fungi incertae sedis</taxon>
        <taxon>Mucoromycota</taxon>
        <taxon>Mucoromycotina</taxon>
        <taxon>Mucoromycetes</taxon>
        <taxon>Mucorales</taxon>
        <taxon>Lichtheimiaceae</taxon>
        <taxon>Phascolomyces</taxon>
    </lineage>
</organism>
<proteinExistence type="predicted"/>